<comment type="caution">
    <text evidence="1">The sequence shown here is derived from an EMBL/GenBank/DDBJ whole genome shotgun (WGS) entry which is preliminary data.</text>
</comment>
<evidence type="ECO:0000313" key="2">
    <source>
        <dbReference type="Proteomes" id="UP000218543"/>
    </source>
</evidence>
<sequence length="59" mass="6880">MDAADNATIDRNCEIVVIFIQTEFYCNAWSGMVGYIKDEKRAKCPLNRSQFGIRKTRYQ</sequence>
<gene>
    <name evidence="1" type="ORF">BTQ06_26010</name>
</gene>
<name>A0A1U9TZI6_ECOLX</name>
<dbReference type="AlphaFoldDB" id="A0A1U9TZI6"/>
<accession>A0A1U9TZI6</accession>
<dbReference type="EMBL" id="MRVZ01000130">
    <property type="protein sequence ID" value="PAU12833.1"/>
    <property type="molecule type" value="Genomic_DNA"/>
</dbReference>
<proteinExistence type="predicted"/>
<protein>
    <submittedName>
        <fullName evidence="1">Uncharacterized protein</fullName>
    </submittedName>
</protein>
<evidence type="ECO:0000313" key="1">
    <source>
        <dbReference type="EMBL" id="PAU12833.1"/>
    </source>
</evidence>
<dbReference type="Proteomes" id="UP000218543">
    <property type="component" value="Unassembled WGS sequence"/>
</dbReference>
<organism evidence="1 2">
    <name type="scientific">Escherichia coli</name>
    <dbReference type="NCBI Taxonomy" id="562"/>
    <lineage>
        <taxon>Bacteria</taxon>
        <taxon>Pseudomonadati</taxon>
        <taxon>Pseudomonadota</taxon>
        <taxon>Gammaproteobacteria</taxon>
        <taxon>Enterobacterales</taxon>
        <taxon>Enterobacteriaceae</taxon>
        <taxon>Escherichia</taxon>
    </lineage>
</organism>
<reference evidence="1 2" key="1">
    <citation type="submission" date="2016-12" db="EMBL/GenBank/DDBJ databases">
        <title>Real-Time Genomic Investigation Underlying the Public Health Response to a Shiga Toxin-Producing Escherichia Coli O26:H11 Outbreak in a Nursery.</title>
        <authorList>
            <person name="Ferdous M."/>
            <person name="Moran-Gilad J."/>
            <person name="Rossen J.W."/>
            <person name="Gdalevich M."/>
        </authorList>
    </citation>
    <scope>NUCLEOTIDE SEQUENCE [LARGE SCALE GENOMIC DNA]</scope>
    <source>
        <strain evidence="1 2">STEC 514-2</strain>
    </source>
</reference>